<accession>A0A0E0RGT0</accession>
<dbReference type="HOGENOM" id="CLU_1850320_0_0_1"/>
<evidence type="ECO:0000256" key="1">
    <source>
        <dbReference type="SAM" id="MobiDB-lite"/>
    </source>
</evidence>
<dbReference type="AlphaFoldDB" id="A0A0E0RGT0"/>
<protein>
    <submittedName>
        <fullName evidence="2">Uncharacterized protein</fullName>
    </submittedName>
</protein>
<feature type="compositionally biased region" description="Polar residues" evidence="1">
    <location>
        <begin position="16"/>
        <end position="25"/>
    </location>
</feature>
<feature type="region of interest" description="Disordered" evidence="1">
    <location>
        <begin position="1"/>
        <end position="100"/>
    </location>
</feature>
<dbReference type="Proteomes" id="UP000008022">
    <property type="component" value="Unassembled WGS sequence"/>
</dbReference>
<organism evidence="2 3">
    <name type="scientific">Oryza rufipogon</name>
    <name type="common">Brownbeard rice</name>
    <name type="synonym">Asian wild rice</name>
    <dbReference type="NCBI Taxonomy" id="4529"/>
    <lineage>
        <taxon>Eukaryota</taxon>
        <taxon>Viridiplantae</taxon>
        <taxon>Streptophyta</taxon>
        <taxon>Embryophyta</taxon>
        <taxon>Tracheophyta</taxon>
        <taxon>Spermatophyta</taxon>
        <taxon>Magnoliopsida</taxon>
        <taxon>Liliopsida</taxon>
        <taxon>Poales</taxon>
        <taxon>Poaceae</taxon>
        <taxon>BOP clade</taxon>
        <taxon>Oryzoideae</taxon>
        <taxon>Oryzeae</taxon>
        <taxon>Oryzinae</taxon>
        <taxon>Oryza</taxon>
    </lineage>
</organism>
<sequence>TTGRSPSPELRKPNPRATNSASSRSCYRRSGHLPLSLRLPPLSPGARCSETPSPTGVPTSRPPESRHLSRPPFYFLSAAREKKRRDRTASSIGIQGADVDPNGYAEAAWQEFDHYDEPKPHCAVTSSKWDLRTALLFSA</sequence>
<evidence type="ECO:0000313" key="3">
    <source>
        <dbReference type="Proteomes" id="UP000008022"/>
    </source>
</evidence>
<reference evidence="2" key="2">
    <citation type="submission" date="2015-06" db="UniProtKB">
        <authorList>
            <consortium name="EnsemblPlants"/>
        </authorList>
    </citation>
    <scope>IDENTIFICATION</scope>
</reference>
<name>A0A0E0RGT0_ORYRU</name>
<proteinExistence type="predicted"/>
<reference evidence="3" key="1">
    <citation type="submission" date="2013-06" db="EMBL/GenBank/DDBJ databases">
        <authorList>
            <person name="Zhao Q."/>
        </authorList>
    </citation>
    <scope>NUCLEOTIDE SEQUENCE</scope>
    <source>
        <strain evidence="3">cv. W1943</strain>
    </source>
</reference>
<dbReference type="Gramene" id="ORUFI12G11800.1">
    <property type="protein sequence ID" value="ORUFI12G11800.1"/>
    <property type="gene ID" value="ORUFI12G11800"/>
</dbReference>
<dbReference type="EnsemblPlants" id="ORUFI12G11800.1">
    <property type="protein sequence ID" value="ORUFI12G11800.1"/>
    <property type="gene ID" value="ORUFI12G11800"/>
</dbReference>
<evidence type="ECO:0000313" key="2">
    <source>
        <dbReference type="EnsemblPlants" id="ORUFI12G11800.1"/>
    </source>
</evidence>
<keyword evidence="3" id="KW-1185">Reference proteome</keyword>